<keyword evidence="1" id="KW-0732">Signal</keyword>
<dbReference type="AlphaFoldDB" id="A0A1W6KA09"/>
<evidence type="ECO:0000256" key="1">
    <source>
        <dbReference type="SAM" id="SignalP"/>
    </source>
</evidence>
<protein>
    <submittedName>
        <fullName evidence="2">Amino acid ABC transporter substrate-binding protein</fullName>
    </submittedName>
</protein>
<feature type="signal peptide" evidence="1">
    <location>
        <begin position="1"/>
        <end position="25"/>
    </location>
</feature>
<dbReference type="EMBL" id="CP020931">
    <property type="protein sequence ID" value="ARM84240.1"/>
    <property type="molecule type" value="Genomic_DNA"/>
</dbReference>
<sequence>MKVRRARGWLTALALFLVCPGTGVSSEYLSGETQAREYRLWYRNYDSPPIRALVALAFDKTPEYGSYRITRTPEMAQGRVVRELERQQSKLVDLANVATSKQREESLQAIPIPIDGGLLGLRVCVVLKESLPRFKGIRSLGNLEEVGIRIGQGAHWPDSSILQANGVSVVTHSRYEILFRMLENHRFECFARGVNEVLFDLELENNEDFAIEPDLLLAYPMPSYFFVNRHDHETAHRLQLGMERAIFDGSFGAYLNQYYGQSIDELNLHSRNVLVLENPYLTDESRAIGTRTLLELRRRIQILSAPQKTSYSNPES</sequence>
<accession>A0A1W6KA09</accession>
<evidence type="ECO:0000313" key="3">
    <source>
        <dbReference type="Proteomes" id="UP000193100"/>
    </source>
</evidence>
<dbReference type="GeneID" id="77256114"/>
<feature type="chain" id="PRO_5010853925" evidence="1">
    <location>
        <begin position="26"/>
        <end position="316"/>
    </location>
</feature>
<name>A0A1W6KA09_9GAMM</name>
<dbReference type="STRING" id="1420917.AU15_08140"/>
<dbReference type="RefSeq" id="WP_036207283.1">
    <property type="nucleotide sequence ID" value="NZ_CP020931.1"/>
</dbReference>
<dbReference type="SUPFAM" id="SSF53850">
    <property type="entry name" value="Periplasmic binding protein-like II"/>
    <property type="match status" value="1"/>
</dbReference>
<dbReference type="Proteomes" id="UP000193100">
    <property type="component" value="Chromosome"/>
</dbReference>
<gene>
    <name evidence="2" type="ORF">MARSALSMR5_02167</name>
</gene>
<evidence type="ECO:0000313" key="2">
    <source>
        <dbReference type="EMBL" id="ARM84240.1"/>
    </source>
</evidence>
<proteinExistence type="predicted"/>
<reference evidence="2 3" key="1">
    <citation type="submission" date="2017-04" db="EMBL/GenBank/DDBJ databases">
        <title>Genome Sequence of Marinobacter salarius strain SMR5 Isolated from a culture of the Diatom Skeletonema marinoi.</title>
        <authorList>
            <person name="Topel M."/>
            <person name="Pinder M.I.M."/>
            <person name="Johansson O.N."/>
            <person name="Kourtchenko O."/>
            <person name="Godhe A."/>
            <person name="Clarke A.K."/>
        </authorList>
    </citation>
    <scope>NUCLEOTIDE SEQUENCE [LARGE SCALE GENOMIC DNA]</scope>
    <source>
        <strain evidence="2 3">SMR5</strain>
    </source>
</reference>
<organism evidence="2 3">
    <name type="scientific">Marinobacter salarius</name>
    <dbReference type="NCBI Taxonomy" id="1420917"/>
    <lineage>
        <taxon>Bacteria</taxon>
        <taxon>Pseudomonadati</taxon>
        <taxon>Pseudomonadota</taxon>
        <taxon>Gammaproteobacteria</taxon>
        <taxon>Pseudomonadales</taxon>
        <taxon>Marinobacteraceae</taxon>
        <taxon>Marinobacter</taxon>
    </lineage>
</organism>